<dbReference type="EMBL" id="JAUTXU010000326">
    <property type="protein sequence ID" value="KAK3686309.1"/>
    <property type="molecule type" value="Genomic_DNA"/>
</dbReference>
<comment type="caution">
    <text evidence="1">The sequence shown here is derived from an EMBL/GenBank/DDBJ whole genome shotgun (WGS) entry which is preliminary data.</text>
</comment>
<keyword evidence="2" id="KW-1185">Reference proteome</keyword>
<sequence length="95" mass="10640">MAILSITIWLWMYIVPRALSFPLAVGSPSNDHGHMRRTIGPQLEGLNFPDPSVILVEGIWYSFATRTIGSNIHIQVALSDDFESWKIVNNEDGSQ</sequence>
<gene>
    <name evidence="1" type="ORF">LTR37_019947</name>
</gene>
<evidence type="ECO:0000313" key="1">
    <source>
        <dbReference type="EMBL" id="KAK3686309.1"/>
    </source>
</evidence>
<accession>A0ACC3MFQ5</accession>
<reference evidence="1" key="1">
    <citation type="submission" date="2023-07" db="EMBL/GenBank/DDBJ databases">
        <title>Black Yeasts Isolated from many extreme environments.</title>
        <authorList>
            <person name="Coleine C."/>
            <person name="Stajich J.E."/>
            <person name="Selbmann L."/>
        </authorList>
    </citation>
    <scope>NUCLEOTIDE SEQUENCE</scope>
    <source>
        <strain evidence="1">CCFEE 5714</strain>
    </source>
</reference>
<evidence type="ECO:0000313" key="2">
    <source>
        <dbReference type="Proteomes" id="UP001281147"/>
    </source>
</evidence>
<protein>
    <submittedName>
        <fullName evidence="1">Uncharacterized protein</fullName>
    </submittedName>
</protein>
<proteinExistence type="predicted"/>
<name>A0ACC3MFQ5_9PEZI</name>
<dbReference type="Proteomes" id="UP001281147">
    <property type="component" value="Unassembled WGS sequence"/>
</dbReference>
<organism evidence="1 2">
    <name type="scientific">Vermiconidia calcicola</name>
    <dbReference type="NCBI Taxonomy" id="1690605"/>
    <lineage>
        <taxon>Eukaryota</taxon>
        <taxon>Fungi</taxon>
        <taxon>Dikarya</taxon>
        <taxon>Ascomycota</taxon>
        <taxon>Pezizomycotina</taxon>
        <taxon>Dothideomycetes</taxon>
        <taxon>Dothideomycetidae</taxon>
        <taxon>Mycosphaerellales</taxon>
        <taxon>Extremaceae</taxon>
        <taxon>Vermiconidia</taxon>
    </lineage>
</organism>